<gene>
    <name evidence="19" type="primary">cobS</name>
    <name evidence="20" type="ORF">SAMN05421742_11718</name>
</gene>
<dbReference type="GO" id="GO:0008818">
    <property type="term" value="F:cobalamin 5'-phosphate synthase activity"/>
    <property type="evidence" value="ECO:0007669"/>
    <property type="project" value="UniProtKB-UniRule"/>
</dbReference>
<evidence type="ECO:0000256" key="13">
    <source>
        <dbReference type="ARBA" id="ARBA00023136"/>
    </source>
</evidence>
<evidence type="ECO:0000256" key="16">
    <source>
        <dbReference type="ARBA" id="ARBA00032853"/>
    </source>
</evidence>
<keyword evidence="13 19" id="KW-0472">Membrane</keyword>
<dbReference type="STRING" id="83401.SAMN05421742_11718"/>
<sequence>MSDQPPLTAARLGYDLRLAAAFLTRLPIAWPSPPGGGDPPPMASVMWAFPLVGAGLGLAAGGVMLGGLWLGLPPLAAALLALAGLVVVTGCLHEDGLADVCDGLGVRPGPDGDLTRRLEVLRDSRLGSFGALGLIFSIGLKAAALVALGGAAPLALALALALERGIMPLIMHTLPAARGDGVGAGFGRPSRPVAGTALALSLLVALPLGGAGVAAFAAGVGLAAAAMIAARRLFGGFTGDVVGAIGQLVAVVILLVLAALVGSPS</sequence>
<accession>A0A1G8FXV2</accession>
<evidence type="ECO:0000256" key="18">
    <source>
        <dbReference type="ARBA" id="ARBA00049504"/>
    </source>
</evidence>
<evidence type="ECO:0000256" key="15">
    <source>
        <dbReference type="ARBA" id="ARBA00032605"/>
    </source>
</evidence>
<dbReference type="Proteomes" id="UP000217076">
    <property type="component" value="Unassembled WGS sequence"/>
</dbReference>
<evidence type="ECO:0000256" key="5">
    <source>
        <dbReference type="ARBA" id="ARBA00013200"/>
    </source>
</evidence>
<dbReference type="AlphaFoldDB" id="A0A1G8FXV2"/>
<proteinExistence type="inferred from homology"/>
<comment type="function">
    <text evidence="14 19">Joins adenosylcobinamide-GDP and alpha-ribazole to generate adenosylcobalamin (Ado-cobalamin). Also synthesizes adenosylcobalamin 5'-phosphate from adenosylcobinamide-GDP and alpha-ribazole 5'-phosphate.</text>
</comment>
<evidence type="ECO:0000256" key="17">
    <source>
        <dbReference type="ARBA" id="ARBA00048623"/>
    </source>
</evidence>
<evidence type="ECO:0000256" key="10">
    <source>
        <dbReference type="ARBA" id="ARBA00022692"/>
    </source>
</evidence>
<evidence type="ECO:0000256" key="12">
    <source>
        <dbReference type="ARBA" id="ARBA00022989"/>
    </source>
</evidence>
<dbReference type="PANTHER" id="PTHR34148:SF1">
    <property type="entry name" value="ADENOSYLCOBINAMIDE-GDP RIBAZOLETRANSFERASE"/>
    <property type="match status" value="1"/>
</dbReference>
<evidence type="ECO:0000256" key="3">
    <source>
        <dbReference type="ARBA" id="ARBA00004663"/>
    </source>
</evidence>
<comment type="catalytic activity">
    <reaction evidence="18 19">
        <text>alpha-ribazole 5'-phosphate + adenosylcob(III)inamide-GDP = adenosylcob(III)alamin 5'-phosphate + GMP + H(+)</text>
        <dbReference type="Rhea" id="RHEA:23560"/>
        <dbReference type="ChEBI" id="CHEBI:15378"/>
        <dbReference type="ChEBI" id="CHEBI:57918"/>
        <dbReference type="ChEBI" id="CHEBI:58115"/>
        <dbReference type="ChEBI" id="CHEBI:60487"/>
        <dbReference type="ChEBI" id="CHEBI:60493"/>
        <dbReference type="EC" id="2.7.8.26"/>
    </reaction>
</comment>
<keyword evidence="10 19" id="KW-0812">Transmembrane</keyword>
<comment type="pathway">
    <text evidence="3 19">Cofactor biosynthesis; adenosylcobalamin biosynthesis; adenosylcobalamin from cob(II)yrinate a,c-diamide: step 7/7.</text>
</comment>
<dbReference type="HAMAP" id="MF_00719">
    <property type="entry name" value="CobS"/>
    <property type="match status" value="1"/>
</dbReference>
<keyword evidence="11 19" id="KW-0460">Magnesium</keyword>
<feature type="transmembrane region" description="Helical" evidence="19">
    <location>
        <begin position="129"/>
        <end position="162"/>
    </location>
</feature>
<feature type="transmembrane region" description="Helical" evidence="19">
    <location>
        <begin position="68"/>
        <end position="88"/>
    </location>
</feature>
<keyword evidence="9 19" id="KW-0808">Transferase</keyword>
<evidence type="ECO:0000313" key="21">
    <source>
        <dbReference type="Proteomes" id="UP000217076"/>
    </source>
</evidence>
<evidence type="ECO:0000256" key="6">
    <source>
        <dbReference type="ARBA" id="ARBA00015850"/>
    </source>
</evidence>
<dbReference type="EC" id="2.7.8.26" evidence="5 19"/>
<keyword evidence="7 19" id="KW-1003">Cell membrane</keyword>
<keyword evidence="12 19" id="KW-1133">Transmembrane helix</keyword>
<dbReference type="RefSeq" id="WP_092621885.1">
    <property type="nucleotide sequence ID" value="NZ_FNCV01000017.1"/>
</dbReference>
<dbReference type="GO" id="GO:0005886">
    <property type="term" value="C:plasma membrane"/>
    <property type="evidence" value="ECO:0007669"/>
    <property type="project" value="UniProtKB-SubCell"/>
</dbReference>
<feature type="transmembrane region" description="Helical" evidence="19">
    <location>
        <begin position="198"/>
        <end position="229"/>
    </location>
</feature>
<evidence type="ECO:0000256" key="1">
    <source>
        <dbReference type="ARBA" id="ARBA00001946"/>
    </source>
</evidence>
<organism evidence="20 21">
    <name type="scientific">Roseospirillum parvum</name>
    <dbReference type="NCBI Taxonomy" id="83401"/>
    <lineage>
        <taxon>Bacteria</taxon>
        <taxon>Pseudomonadati</taxon>
        <taxon>Pseudomonadota</taxon>
        <taxon>Alphaproteobacteria</taxon>
        <taxon>Rhodospirillales</taxon>
        <taxon>Rhodospirillaceae</taxon>
        <taxon>Roseospirillum</taxon>
    </lineage>
</organism>
<comment type="catalytic activity">
    <reaction evidence="17 19">
        <text>alpha-ribazole + adenosylcob(III)inamide-GDP = adenosylcob(III)alamin + GMP + H(+)</text>
        <dbReference type="Rhea" id="RHEA:16049"/>
        <dbReference type="ChEBI" id="CHEBI:10329"/>
        <dbReference type="ChEBI" id="CHEBI:15378"/>
        <dbReference type="ChEBI" id="CHEBI:18408"/>
        <dbReference type="ChEBI" id="CHEBI:58115"/>
        <dbReference type="ChEBI" id="CHEBI:60487"/>
        <dbReference type="EC" id="2.7.8.26"/>
    </reaction>
</comment>
<evidence type="ECO:0000256" key="2">
    <source>
        <dbReference type="ARBA" id="ARBA00004651"/>
    </source>
</evidence>
<evidence type="ECO:0000313" key="20">
    <source>
        <dbReference type="EMBL" id="SDH86953.1"/>
    </source>
</evidence>
<dbReference type="UniPathway" id="UPA00148">
    <property type="reaction ID" value="UER00238"/>
</dbReference>
<dbReference type="GO" id="GO:0009236">
    <property type="term" value="P:cobalamin biosynthetic process"/>
    <property type="evidence" value="ECO:0007669"/>
    <property type="project" value="UniProtKB-UniRule"/>
</dbReference>
<evidence type="ECO:0000256" key="4">
    <source>
        <dbReference type="ARBA" id="ARBA00010561"/>
    </source>
</evidence>
<evidence type="ECO:0000256" key="7">
    <source>
        <dbReference type="ARBA" id="ARBA00022475"/>
    </source>
</evidence>
<comment type="similarity">
    <text evidence="4 19">Belongs to the CobS family.</text>
</comment>
<evidence type="ECO:0000256" key="14">
    <source>
        <dbReference type="ARBA" id="ARBA00025228"/>
    </source>
</evidence>
<dbReference type="Pfam" id="PF02654">
    <property type="entry name" value="CobS"/>
    <property type="match status" value="1"/>
</dbReference>
<dbReference type="GO" id="GO:0051073">
    <property type="term" value="F:adenosylcobinamide-GDP ribazoletransferase activity"/>
    <property type="evidence" value="ECO:0007669"/>
    <property type="project" value="UniProtKB-UniRule"/>
</dbReference>
<dbReference type="EMBL" id="FNCV01000017">
    <property type="protein sequence ID" value="SDH86953.1"/>
    <property type="molecule type" value="Genomic_DNA"/>
</dbReference>
<feature type="transmembrane region" description="Helical" evidence="19">
    <location>
        <begin position="241"/>
        <end position="261"/>
    </location>
</feature>
<evidence type="ECO:0000256" key="19">
    <source>
        <dbReference type="HAMAP-Rule" id="MF_00719"/>
    </source>
</evidence>
<name>A0A1G8FXV2_9PROT</name>
<feature type="transmembrane region" description="Helical" evidence="19">
    <location>
        <begin position="42"/>
        <end position="61"/>
    </location>
</feature>
<protein>
    <recommendedName>
        <fullName evidence="6 19">Adenosylcobinamide-GDP ribazoletransferase</fullName>
        <ecNumber evidence="5 19">2.7.8.26</ecNumber>
    </recommendedName>
    <alternativeName>
        <fullName evidence="16 19">Cobalamin synthase</fullName>
    </alternativeName>
    <alternativeName>
        <fullName evidence="15 19">Cobalamin-5'-phosphate synthase</fullName>
    </alternativeName>
</protein>
<comment type="subcellular location">
    <subcellularLocation>
        <location evidence="2 19">Cell membrane</location>
        <topology evidence="2 19">Multi-pass membrane protein</topology>
    </subcellularLocation>
</comment>
<evidence type="ECO:0000256" key="9">
    <source>
        <dbReference type="ARBA" id="ARBA00022679"/>
    </source>
</evidence>
<keyword evidence="8 19" id="KW-0169">Cobalamin biosynthesis</keyword>
<evidence type="ECO:0000256" key="8">
    <source>
        <dbReference type="ARBA" id="ARBA00022573"/>
    </source>
</evidence>
<comment type="cofactor">
    <cofactor evidence="1 19">
        <name>Mg(2+)</name>
        <dbReference type="ChEBI" id="CHEBI:18420"/>
    </cofactor>
</comment>
<dbReference type="InterPro" id="IPR003805">
    <property type="entry name" value="CobS"/>
</dbReference>
<dbReference type="PANTHER" id="PTHR34148">
    <property type="entry name" value="ADENOSYLCOBINAMIDE-GDP RIBAZOLETRANSFERASE"/>
    <property type="match status" value="1"/>
</dbReference>
<dbReference type="OrthoDB" id="9794626at2"/>
<keyword evidence="21" id="KW-1185">Reference proteome</keyword>
<reference evidence="21" key="1">
    <citation type="submission" date="2016-10" db="EMBL/GenBank/DDBJ databases">
        <authorList>
            <person name="Varghese N."/>
            <person name="Submissions S."/>
        </authorList>
    </citation>
    <scope>NUCLEOTIDE SEQUENCE [LARGE SCALE GENOMIC DNA]</scope>
    <source>
        <strain evidence="21">930I</strain>
    </source>
</reference>
<evidence type="ECO:0000256" key="11">
    <source>
        <dbReference type="ARBA" id="ARBA00022842"/>
    </source>
</evidence>